<evidence type="ECO:0000313" key="1">
    <source>
        <dbReference type="EMBL" id="KAG5621735.1"/>
    </source>
</evidence>
<reference evidence="1 2" key="1">
    <citation type="submission" date="2020-09" db="EMBL/GenBank/DDBJ databases">
        <title>De no assembly of potato wild relative species, Solanum commersonii.</title>
        <authorList>
            <person name="Cho K."/>
        </authorList>
    </citation>
    <scope>NUCLEOTIDE SEQUENCE [LARGE SCALE GENOMIC DNA]</scope>
    <source>
        <strain evidence="1">LZ3.2</strain>
        <tissue evidence="1">Leaf</tissue>
    </source>
</reference>
<accession>A0A9J6ACT7</accession>
<dbReference type="Proteomes" id="UP000824120">
    <property type="component" value="Chromosome 2"/>
</dbReference>
<dbReference type="AlphaFoldDB" id="A0A9J6ACT7"/>
<organism evidence="1 2">
    <name type="scientific">Solanum commersonii</name>
    <name type="common">Commerson's wild potato</name>
    <name type="synonym">Commerson's nightshade</name>
    <dbReference type="NCBI Taxonomy" id="4109"/>
    <lineage>
        <taxon>Eukaryota</taxon>
        <taxon>Viridiplantae</taxon>
        <taxon>Streptophyta</taxon>
        <taxon>Embryophyta</taxon>
        <taxon>Tracheophyta</taxon>
        <taxon>Spermatophyta</taxon>
        <taxon>Magnoliopsida</taxon>
        <taxon>eudicotyledons</taxon>
        <taxon>Gunneridae</taxon>
        <taxon>Pentapetalae</taxon>
        <taxon>asterids</taxon>
        <taxon>lamiids</taxon>
        <taxon>Solanales</taxon>
        <taxon>Solanaceae</taxon>
        <taxon>Solanoideae</taxon>
        <taxon>Solaneae</taxon>
        <taxon>Solanum</taxon>
    </lineage>
</organism>
<name>A0A9J6ACT7_SOLCO</name>
<sequence length="71" mass="8410">MYPFSQLRAIVQCFDQDRLNPGILQRLLERPDKNFTYNTSNLNLYEFCHIGKFSSIQIARTDREIIQTITL</sequence>
<proteinExistence type="predicted"/>
<dbReference type="EMBL" id="JACXVP010000002">
    <property type="protein sequence ID" value="KAG5621735.1"/>
    <property type="molecule type" value="Genomic_DNA"/>
</dbReference>
<comment type="caution">
    <text evidence="1">The sequence shown here is derived from an EMBL/GenBank/DDBJ whole genome shotgun (WGS) entry which is preliminary data.</text>
</comment>
<gene>
    <name evidence="1" type="ORF">H5410_006953</name>
</gene>
<keyword evidence="2" id="KW-1185">Reference proteome</keyword>
<protein>
    <submittedName>
        <fullName evidence="1">Uncharacterized protein</fullName>
    </submittedName>
</protein>
<evidence type="ECO:0000313" key="2">
    <source>
        <dbReference type="Proteomes" id="UP000824120"/>
    </source>
</evidence>